<dbReference type="PROSITE" id="PS51318">
    <property type="entry name" value="TAT"/>
    <property type="match status" value="1"/>
</dbReference>
<dbReference type="Pfam" id="PF01547">
    <property type="entry name" value="SBP_bac_1"/>
    <property type="match status" value="1"/>
</dbReference>
<reference evidence="2 3" key="1">
    <citation type="submission" date="2016-10" db="EMBL/GenBank/DDBJ databases">
        <title>Genome sequence of Streptomyces gilvigriseus MUSC 26.</title>
        <authorList>
            <person name="Lee L.-H."/>
            <person name="Ser H.-L."/>
        </authorList>
    </citation>
    <scope>NUCLEOTIDE SEQUENCE [LARGE SCALE GENOMIC DNA]</scope>
    <source>
        <strain evidence="2 3">MUSC 26</strain>
    </source>
</reference>
<dbReference type="Gene3D" id="3.40.190.10">
    <property type="entry name" value="Periplasmic binding protein-like II"/>
    <property type="match status" value="2"/>
</dbReference>
<proteinExistence type="predicted"/>
<dbReference type="STRING" id="1428644.BIV57_01225"/>
<keyword evidence="3" id="KW-1185">Reference proteome</keyword>
<dbReference type="InterPro" id="IPR006311">
    <property type="entry name" value="TAT_signal"/>
</dbReference>
<feature type="chain" id="PRO_5038500345" description="Sugar ABC transporter substrate-binding protein" evidence="1">
    <location>
        <begin position="19"/>
        <end position="551"/>
    </location>
</feature>
<dbReference type="AlphaFoldDB" id="A0A1J7BLA1"/>
<dbReference type="InterPro" id="IPR006059">
    <property type="entry name" value="SBP"/>
</dbReference>
<evidence type="ECO:0008006" key="4">
    <source>
        <dbReference type="Google" id="ProtNLM"/>
    </source>
</evidence>
<protein>
    <recommendedName>
        <fullName evidence="4">Sugar ABC transporter substrate-binding protein</fullName>
    </recommendedName>
</protein>
<dbReference type="PROSITE" id="PS51257">
    <property type="entry name" value="PROKAR_LIPOPROTEIN"/>
    <property type="match status" value="1"/>
</dbReference>
<dbReference type="OrthoDB" id="2513152at2"/>
<feature type="signal peptide" evidence="1">
    <location>
        <begin position="1"/>
        <end position="18"/>
    </location>
</feature>
<dbReference type="Proteomes" id="UP000243342">
    <property type="component" value="Unassembled WGS sequence"/>
</dbReference>
<sequence length="551" mass="59109">MAALTRRTLLRTTGAAVAASTAPTLLTACGSGASSGNVANKGTKLAPWPTYIPKTGPAPDLKGDPARGIDDAYLTYPAKLTKGTSGKPGDGSTLKVMTITYGTPPTPEAKNAYWQAMEKALGVKIEFTAVPASDFQSKMATVMAGNDLPDVLNIGGGFNLPHEADFVMKTMADLSDYVSGDAVKDYPNLANIPTRSWRSVGRFHGGIYGVPITRAKPSSVLWINGTDFAKHGYKPDGNLTQDQFTGILRDLTRGKQYGTGGAQDGSLGYTAHAMCFGIPNGWSLKGGTFTSQFASPHWKDMLSYLNTLWKTGLYYPDSASTSMVDLKTMYYNGTVKSYTDGFTALLTTLNLVHDFAAEPMTLYTPSGITPTPYAGHDKFGYTVINKNLPKAKIKMVLRVLDHLASPFGTQEYQLMHYGVEGVDFTFSASGDPTPTKRGQSENNVNLPFGYLCDAPQVLYVPGAQQGIKSIHQWQQLTCPTMISDPTNGLRSDTATSTGATLTQNMSDTIVGIITGRQKVSTWDAAVHKWKSGGGDRMAHEYASELAANTTK</sequence>
<name>A0A1J7BLA1_9ACTN</name>
<dbReference type="SUPFAM" id="SSF53850">
    <property type="entry name" value="Periplasmic binding protein-like II"/>
    <property type="match status" value="1"/>
</dbReference>
<evidence type="ECO:0000256" key="1">
    <source>
        <dbReference type="SAM" id="SignalP"/>
    </source>
</evidence>
<keyword evidence="1" id="KW-0732">Signal</keyword>
<dbReference type="RefSeq" id="WP_071654686.1">
    <property type="nucleotide sequence ID" value="NZ_MLCF01000002.1"/>
</dbReference>
<comment type="caution">
    <text evidence="2">The sequence shown here is derived from an EMBL/GenBank/DDBJ whole genome shotgun (WGS) entry which is preliminary data.</text>
</comment>
<gene>
    <name evidence="2" type="ORF">BIV57_01225</name>
</gene>
<accession>A0A1J7BLA1</accession>
<evidence type="ECO:0000313" key="3">
    <source>
        <dbReference type="Proteomes" id="UP000243342"/>
    </source>
</evidence>
<organism evidence="2 3">
    <name type="scientific">Mangrovactinospora gilvigrisea</name>
    <dbReference type="NCBI Taxonomy" id="1428644"/>
    <lineage>
        <taxon>Bacteria</taxon>
        <taxon>Bacillati</taxon>
        <taxon>Actinomycetota</taxon>
        <taxon>Actinomycetes</taxon>
        <taxon>Kitasatosporales</taxon>
        <taxon>Streptomycetaceae</taxon>
        <taxon>Mangrovactinospora</taxon>
    </lineage>
</organism>
<evidence type="ECO:0000313" key="2">
    <source>
        <dbReference type="EMBL" id="OIV39483.1"/>
    </source>
</evidence>
<dbReference type="EMBL" id="MLCF01000002">
    <property type="protein sequence ID" value="OIV39483.1"/>
    <property type="molecule type" value="Genomic_DNA"/>
</dbReference>